<feature type="non-terminal residue" evidence="5">
    <location>
        <position position="224"/>
    </location>
</feature>
<dbReference type="InterPro" id="IPR000152">
    <property type="entry name" value="EGF-type_Asp/Asn_hydroxyl_site"/>
</dbReference>
<dbReference type="SUPFAM" id="SSF49854">
    <property type="entry name" value="Spermadhesin, CUB domain"/>
    <property type="match status" value="2"/>
</dbReference>
<evidence type="ECO:0000256" key="2">
    <source>
        <dbReference type="ARBA" id="ARBA00023157"/>
    </source>
</evidence>
<evidence type="ECO:0000313" key="5">
    <source>
        <dbReference type="EMBL" id="NXR44999.1"/>
    </source>
</evidence>
<dbReference type="InterPro" id="IPR018097">
    <property type="entry name" value="EGF_Ca-bd_CS"/>
</dbReference>
<dbReference type="PANTHER" id="PTHR24251:SF43">
    <property type="entry name" value="TOLLOID-LIKE PROTEIN 2"/>
    <property type="match status" value="1"/>
</dbReference>
<dbReference type="PROSITE" id="PS01187">
    <property type="entry name" value="EGF_CA"/>
    <property type="match status" value="1"/>
</dbReference>
<dbReference type="PROSITE" id="PS01186">
    <property type="entry name" value="EGF_2"/>
    <property type="match status" value="1"/>
</dbReference>
<dbReference type="InterPro" id="IPR001881">
    <property type="entry name" value="EGF-like_Ca-bd_dom"/>
</dbReference>
<dbReference type="SMART" id="SM00179">
    <property type="entry name" value="EGF_CA"/>
    <property type="match status" value="1"/>
</dbReference>
<dbReference type="EMBL" id="VWYN01002686">
    <property type="protein sequence ID" value="NXR44999.1"/>
    <property type="molecule type" value="Genomic_DNA"/>
</dbReference>
<proteinExistence type="predicted"/>
<dbReference type="PROSITE" id="PS00010">
    <property type="entry name" value="ASX_HYDROXYL"/>
    <property type="match status" value="1"/>
</dbReference>
<feature type="domain" description="CUB" evidence="4">
    <location>
        <begin position="1"/>
        <end position="67"/>
    </location>
</feature>
<gene>
    <name evidence="5" type="primary">Bmp1</name>
    <name evidence="5" type="ORF">HIPICT_R04343</name>
</gene>
<reference evidence="5 6" key="1">
    <citation type="submission" date="2019-09" db="EMBL/GenBank/DDBJ databases">
        <title>Bird 10,000 Genomes (B10K) Project - Family phase.</title>
        <authorList>
            <person name="Zhang G."/>
        </authorList>
    </citation>
    <scope>NUCLEOTIDE SEQUENCE [LARGE SCALE GENOMIC DNA]</scope>
    <source>
        <strain evidence="5">B10K-DU-002-18</strain>
        <tissue evidence="5">Muscle</tissue>
    </source>
</reference>
<evidence type="ECO:0000256" key="1">
    <source>
        <dbReference type="ARBA" id="ARBA00022737"/>
    </source>
</evidence>
<comment type="caution">
    <text evidence="3">Lacks conserved residue(s) required for the propagation of feature annotation.</text>
</comment>
<dbReference type="Pfam" id="PF14670">
    <property type="entry name" value="FXa_inhibition"/>
    <property type="match status" value="1"/>
</dbReference>
<dbReference type="InterPro" id="IPR000742">
    <property type="entry name" value="EGF"/>
</dbReference>
<dbReference type="GO" id="GO:0005509">
    <property type="term" value="F:calcium ion binding"/>
    <property type="evidence" value="ECO:0007669"/>
    <property type="project" value="InterPro"/>
</dbReference>
<accession>A0A7L2LCC7</accession>
<organism evidence="5 6">
    <name type="scientific">Hippolais icterina</name>
    <name type="common">icterine warbler</name>
    <dbReference type="NCBI Taxonomy" id="68497"/>
    <lineage>
        <taxon>Eukaryota</taxon>
        <taxon>Metazoa</taxon>
        <taxon>Chordata</taxon>
        <taxon>Craniata</taxon>
        <taxon>Vertebrata</taxon>
        <taxon>Euteleostomi</taxon>
        <taxon>Archelosauria</taxon>
        <taxon>Archosauria</taxon>
        <taxon>Dinosauria</taxon>
        <taxon>Saurischia</taxon>
        <taxon>Theropoda</taxon>
        <taxon>Coelurosauria</taxon>
        <taxon>Aves</taxon>
        <taxon>Neognathae</taxon>
        <taxon>Neoaves</taxon>
        <taxon>Telluraves</taxon>
        <taxon>Australaves</taxon>
        <taxon>Passeriformes</taxon>
        <taxon>Sylvioidea</taxon>
        <taxon>Sylviidae</taxon>
        <taxon>Acrocephalinae</taxon>
        <taxon>Hippolais</taxon>
    </lineage>
</organism>
<comment type="caution">
    <text evidence="5">The sequence shown here is derived from an EMBL/GenBank/DDBJ whole genome shotgun (WGS) entry which is preliminary data.</text>
</comment>
<keyword evidence="6" id="KW-1185">Reference proteome</keyword>
<dbReference type="CDD" id="cd00041">
    <property type="entry name" value="CUB"/>
    <property type="match status" value="2"/>
</dbReference>
<dbReference type="Proteomes" id="UP000527178">
    <property type="component" value="Unassembled WGS sequence"/>
</dbReference>
<dbReference type="SUPFAM" id="SSF57196">
    <property type="entry name" value="EGF/Laminin"/>
    <property type="match status" value="1"/>
</dbReference>
<dbReference type="SMART" id="SM00042">
    <property type="entry name" value="CUB"/>
    <property type="match status" value="2"/>
</dbReference>
<keyword evidence="1" id="KW-0677">Repeat</keyword>
<feature type="domain" description="CUB" evidence="4">
    <location>
        <begin position="111"/>
        <end position="224"/>
    </location>
</feature>
<dbReference type="AlphaFoldDB" id="A0A7L2LCC7"/>
<dbReference type="FunFam" id="2.10.25.10:FF:000022">
    <property type="entry name" value="Metalloendopeptidase"/>
    <property type="match status" value="1"/>
</dbReference>
<dbReference type="Pfam" id="PF00431">
    <property type="entry name" value="CUB"/>
    <property type="match status" value="2"/>
</dbReference>
<evidence type="ECO:0000259" key="4">
    <source>
        <dbReference type="PROSITE" id="PS01180"/>
    </source>
</evidence>
<dbReference type="PROSITE" id="PS01180">
    <property type="entry name" value="CUB"/>
    <property type="match status" value="2"/>
</dbReference>
<dbReference type="PANTHER" id="PTHR24251">
    <property type="entry name" value="OVOCHYMASE-RELATED"/>
    <property type="match status" value="1"/>
</dbReference>
<keyword evidence="2" id="KW-1015">Disulfide bond</keyword>
<protein>
    <submittedName>
        <fullName evidence="5">BMP1 protein</fullName>
    </submittedName>
</protein>
<evidence type="ECO:0000313" key="6">
    <source>
        <dbReference type="Proteomes" id="UP000527178"/>
    </source>
</evidence>
<dbReference type="SMART" id="SM00181">
    <property type="entry name" value="EGF"/>
    <property type="match status" value="1"/>
</dbReference>
<feature type="non-terminal residue" evidence="5">
    <location>
        <position position="1"/>
    </location>
</feature>
<evidence type="ECO:0000256" key="3">
    <source>
        <dbReference type="PROSITE-ProRule" id="PRU00059"/>
    </source>
</evidence>
<dbReference type="InterPro" id="IPR000859">
    <property type="entry name" value="CUB_dom"/>
</dbReference>
<dbReference type="Gene3D" id="2.10.25.10">
    <property type="entry name" value="Laminin"/>
    <property type="match status" value="1"/>
</dbReference>
<sequence>QIERHDSCAYDYLEIRDGSSDSSSLIGRYCGYDKPDDIKSTSNKLWMKFVSDGSINKAGFAVNFFKDKDECSKNNGGCQHECLNSFGSYECQCRSGFVLHDNKHDCKEAGCDHKVTSVSGTITSPNWPDKYPSKKECTWAISTTPGHRIKLVMGFSELDVEAQQECTYDHLEIFDGKDAKAPALGRFCGAKEPEPIVSSGNKMFLKFVSDNSVQKKGFEATHTT</sequence>
<dbReference type="InterPro" id="IPR035914">
    <property type="entry name" value="Sperma_CUB_dom_sf"/>
</dbReference>
<dbReference type="Gene3D" id="2.60.120.290">
    <property type="entry name" value="Spermadhesin, CUB domain"/>
    <property type="match status" value="2"/>
</dbReference>
<name>A0A7L2LCC7_9SYLV</name>
<dbReference type="FunFam" id="2.60.120.290:FF:000011">
    <property type="entry name" value="Metalloendopeptidase"/>
    <property type="match status" value="1"/>
</dbReference>